<dbReference type="PANTHER" id="PTHR13504:SF34">
    <property type="entry name" value="PROTEIN ADENYLYLTRANSFERASE FICD"/>
    <property type="match status" value="1"/>
</dbReference>
<evidence type="ECO:0000256" key="11">
    <source>
        <dbReference type="ARBA" id="ARBA00023136"/>
    </source>
</evidence>
<evidence type="ECO:0000313" key="22">
    <source>
        <dbReference type="EMBL" id="CDW52220.1"/>
    </source>
</evidence>
<evidence type="ECO:0000256" key="13">
    <source>
        <dbReference type="ARBA" id="ARBA00047939"/>
    </source>
</evidence>
<dbReference type="Gene3D" id="1.10.3290.10">
    <property type="entry name" value="Fido-like domain"/>
    <property type="match status" value="1"/>
</dbReference>
<comment type="subcellular location">
    <subcellularLocation>
        <location evidence="1">Membrane</location>
        <topology evidence="1">Single-pass membrane protein</topology>
    </subcellularLocation>
</comment>
<reference evidence="22" key="1">
    <citation type="submission" date="2014-01" db="EMBL/GenBank/DDBJ databases">
        <authorList>
            <person name="Aslett M."/>
        </authorList>
    </citation>
    <scope>NUCLEOTIDE SEQUENCE</scope>
</reference>
<sequence length="358" mass="40779">MLVASENEALAIMQAAQQFVQMGKYEKASKLFEHAFLMQPRHPDILTEYGLFTEKVRGDVVKANLMYCAALIYNPEHSLAIFHRGRTQPLVQEADAEMLRVLDHDQRRFLRIPRNNRALIRAMREAYFSHIYHTVAIEGNTMSLVQTRSLLETRLAIGGKSLIEHNEILGMDAALKYVNVSLVNRIGLLTVEDILEIHRRVYGFVDPVGAGHFRRHQVFVGDFEPTPEMAALIDWLNLDTTMRIHPVELAALLHYKFVVIHPFVDGNGRTARLLMNLVLMQAGFPPVIIRVEDRLKYYETLKIGNSGDIRPFIRFIAEATKRTLGEYLTEVDEDSSDGTLANSKHGRFVDDGRTILVN</sequence>
<keyword evidence="4" id="KW-0812">Transmembrane</keyword>
<organism evidence="22 23">
    <name type="scientific">Trichuris trichiura</name>
    <name type="common">Whipworm</name>
    <name type="synonym">Trichocephalus trichiurus</name>
    <dbReference type="NCBI Taxonomy" id="36087"/>
    <lineage>
        <taxon>Eukaryota</taxon>
        <taxon>Metazoa</taxon>
        <taxon>Ecdysozoa</taxon>
        <taxon>Nematoda</taxon>
        <taxon>Enoplea</taxon>
        <taxon>Dorylaimia</taxon>
        <taxon>Trichinellida</taxon>
        <taxon>Trichuridae</taxon>
        <taxon>Trichuris</taxon>
    </lineage>
</organism>
<comment type="catalytic activity">
    <reaction evidence="13">
        <text>L-threonyl-[protein] + ATP = 3-O-(5'-adenylyl)-L-threonyl-[protein] + diphosphate</text>
        <dbReference type="Rhea" id="RHEA:54292"/>
        <dbReference type="Rhea" id="RHEA-COMP:11060"/>
        <dbReference type="Rhea" id="RHEA-COMP:13847"/>
        <dbReference type="ChEBI" id="CHEBI:30013"/>
        <dbReference type="ChEBI" id="CHEBI:30616"/>
        <dbReference type="ChEBI" id="CHEBI:33019"/>
        <dbReference type="ChEBI" id="CHEBI:138113"/>
        <dbReference type="EC" id="2.7.7.108"/>
    </reaction>
</comment>
<evidence type="ECO:0000256" key="4">
    <source>
        <dbReference type="ARBA" id="ARBA00022692"/>
    </source>
</evidence>
<dbReference type="AlphaFoldDB" id="A0A077Z0U6"/>
<comment type="similarity">
    <text evidence="2">Belongs to the fic family.</text>
</comment>
<evidence type="ECO:0000256" key="6">
    <source>
        <dbReference type="ARBA" id="ARBA00022737"/>
    </source>
</evidence>
<keyword evidence="11" id="KW-0472">Membrane</keyword>
<evidence type="ECO:0000256" key="1">
    <source>
        <dbReference type="ARBA" id="ARBA00004167"/>
    </source>
</evidence>
<dbReference type="InterPro" id="IPR036597">
    <property type="entry name" value="Fido-like_dom_sf"/>
</dbReference>
<evidence type="ECO:0000256" key="15">
    <source>
        <dbReference type="ARBA" id="ARBA00049297"/>
    </source>
</evidence>
<evidence type="ECO:0000256" key="10">
    <source>
        <dbReference type="ARBA" id="ARBA00022989"/>
    </source>
</evidence>
<dbReference type="OrthoDB" id="439046at2759"/>
<dbReference type="GO" id="GO:0070733">
    <property type="term" value="F:AMPylase activity"/>
    <property type="evidence" value="ECO:0007669"/>
    <property type="project" value="UniProtKB-EC"/>
</dbReference>
<keyword evidence="7 17" id="KW-0547">Nucleotide-binding</keyword>
<evidence type="ECO:0000256" key="17">
    <source>
        <dbReference type="PIRSR" id="PIRSR640198-2"/>
    </source>
</evidence>
<dbReference type="InterPro" id="IPR019734">
    <property type="entry name" value="TPR_rpt"/>
</dbReference>
<protein>
    <recommendedName>
        <fullName evidence="12">protein adenylyltransferase</fullName>
        <ecNumber evidence="12">2.7.7.108</ecNumber>
    </recommendedName>
</protein>
<reference evidence="22" key="2">
    <citation type="submission" date="2014-03" db="EMBL/GenBank/DDBJ databases">
        <title>The whipworm genome and dual-species transcriptomics of an intimate host-pathogen interaction.</title>
        <authorList>
            <person name="Foth B.J."/>
            <person name="Tsai I.J."/>
            <person name="Reid A.J."/>
            <person name="Bancroft A.J."/>
            <person name="Nichol S."/>
            <person name="Tracey A."/>
            <person name="Holroyd N."/>
            <person name="Cotton J.A."/>
            <person name="Stanley E.J."/>
            <person name="Zarowiecki M."/>
            <person name="Liu J.Z."/>
            <person name="Huckvale T."/>
            <person name="Cooper P.J."/>
            <person name="Grencis R.K."/>
            <person name="Berriman M."/>
        </authorList>
    </citation>
    <scope>NUCLEOTIDE SEQUENCE [LARGE SCALE GENOMIC DNA]</scope>
</reference>
<keyword evidence="10" id="KW-1133">Transmembrane helix</keyword>
<evidence type="ECO:0000256" key="14">
    <source>
        <dbReference type="ARBA" id="ARBA00048696"/>
    </source>
</evidence>
<dbReference type="GO" id="GO:0005524">
    <property type="term" value="F:ATP binding"/>
    <property type="evidence" value="ECO:0007669"/>
    <property type="project" value="UniProtKB-KW"/>
</dbReference>
<dbReference type="EMBL" id="HG805817">
    <property type="protein sequence ID" value="CDW52220.1"/>
    <property type="molecule type" value="Genomic_DNA"/>
</dbReference>
<dbReference type="Proteomes" id="UP000030665">
    <property type="component" value="Unassembled WGS sequence"/>
</dbReference>
<dbReference type="Pfam" id="PF02661">
    <property type="entry name" value="Fic"/>
    <property type="match status" value="1"/>
</dbReference>
<dbReference type="PROSITE" id="PS51459">
    <property type="entry name" value="FIDO"/>
    <property type="match status" value="1"/>
</dbReference>
<dbReference type="GO" id="GO:0016020">
    <property type="term" value="C:membrane"/>
    <property type="evidence" value="ECO:0007669"/>
    <property type="project" value="UniProtKB-SubCell"/>
</dbReference>
<feature type="binding site" evidence="17">
    <location>
        <begin position="297"/>
        <end position="298"/>
    </location>
    <ligand>
        <name>ATP</name>
        <dbReference type="ChEBI" id="CHEBI:30616"/>
    </ligand>
</feature>
<evidence type="ECO:0000256" key="5">
    <source>
        <dbReference type="ARBA" id="ARBA00022695"/>
    </source>
</evidence>
<accession>A0A077Z0U6</accession>
<feature type="active site" evidence="16">
    <location>
        <position position="261"/>
    </location>
</feature>
<evidence type="ECO:0000256" key="3">
    <source>
        <dbReference type="ARBA" id="ARBA00022679"/>
    </source>
</evidence>
<keyword evidence="23" id="KW-1185">Reference proteome</keyword>
<proteinExistence type="inferred from homology"/>
<keyword evidence="5" id="KW-0548">Nucleotidyltransferase</keyword>
<keyword evidence="6" id="KW-0677">Repeat</keyword>
<evidence type="ECO:0000256" key="18">
    <source>
        <dbReference type="PIRSR" id="PIRSR640198-3"/>
    </source>
</evidence>
<feature type="site" description="Important for autoinhibition of adenylyltransferase activity" evidence="18">
    <location>
        <position position="138"/>
    </location>
</feature>
<comment type="catalytic activity">
    <reaction evidence="15">
        <text>3-O-(5'-adenylyl)-L-threonyl-[protein] + H2O = L-threonyl-[protein] + AMP + H(+)</text>
        <dbReference type="Rhea" id="RHEA:55932"/>
        <dbReference type="Rhea" id="RHEA-COMP:11060"/>
        <dbReference type="Rhea" id="RHEA-COMP:13847"/>
        <dbReference type="ChEBI" id="CHEBI:15377"/>
        <dbReference type="ChEBI" id="CHEBI:15378"/>
        <dbReference type="ChEBI" id="CHEBI:30013"/>
        <dbReference type="ChEBI" id="CHEBI:138113"/>
        <dbReference type="ChEBI" id="CHEBI:456215"/>
    </reaction>
</comment>
<keyword evidence="3 22" id="KW-0808">Transferase</keyword>
<gene>
    <name evidence="22" type="ORF">TTRE_0000047901</name>
</gene>
<dbReference type="SUPFAM" id="SSF140931">
    <property type="entry name" value="Fic-like"/>
    <property type="match status" value="1"/>
</dbReference>
<feature type="binding site" evidence="17">
    <location>
        <position position="305"/>
    </location>
    <ligand>
        <name>ATP</name>
        <dbReference type="ChEBI" id="CHEBI:30616"/>
    </ligand>
</feature>
<evidence type="ECO:0000256" key="12">
    <source>
        <dbReference type="ARBA" id="ARBA00034531"/>
    </source>
</evidence>
<dbReference type="InterPro" id="IPR011990">
    <property type="entry name" value="TPR-like_helical_dom_sf"/>
</dbReference>
<evidence type="ECO:0000256" key="8">
    <source>
        <dbReference type="ARBA" id="ARBA00022803"/>
    </source>
</evidence>
<evidence type="ECO:0000256" key="7">
    <source>
        <dbReference type="ARBA" id="ARBA00022741"/>
    </source>
</evidence>
<evidence type="ECO:0000256" key="9">
    <source>
        <dbReference type="ARBA" id="ARBA00022840"/>
    </source>
</evidence>
<dbReference type="InterPro" id="IPR040198">
    <property type="entry name" value="Fido_containing"/>
</dbReference>
<dbReference type="PANTHER" id="PTHR13504">
    <property type="entry name" value="FIDO DOMAIN-CONTAINING PROTEIN DDB_G0283145"/>
    <property type="match status" value="1"/>
</dbReference>
<feature type="binding site" evidence="17">
    <location>
        <begin position="265"/>
        <end position="272"/>
    </location>
    <ligand>
        <name>ATP</name>
        <dbReference type="ChEBI" id="CHEBI:30616"/>
    </ligand>
</feature>
<dbReference type="Gene3D" id="1.25.40.10">
    <property type="entry name" value="Tetratricopeptide repeat domain"/>
    <property type="match status" value="1"/>
</dbReference>
<feature type="repeat" description="TPR" evidence="20">
    <location>
        <begin position="9"/>
        <end position="42"/>
    </location>
</feature>
<keyword evidence="9 17" id="KW-0067">ATP-binding</keyword>
<evidence type="ECO:0000256" key="19">
    <source>
        <dbReference type="PIRSR" id="PIRSR640198-4"/>
    </source>
</evidence>
<keyword evidence="8 20" id="KW-0802">TPR repeat</keyword>
<evidence type="ECO:0000256" key="16">
    <source>
        <dbReference type="PIRSR" id="PIRSR640198-1"/>
    </source>
</evidence>
<name>A0A077Z0U6_TRITR</name>
<evidence type="ECO:0000259" key="21">
    <source>
        <dbReference type="PROSITE" id="PS51459"/>
    </source>
</evidence>
<feature type="glycosylation site" description="N-linked (GlcNAc...) asparagine" evidence="19">
    <location>
        <position position="179"/>
    </location>
</feature>
<evidence type="ECO:0000256" key="20">
    <source>
        <dbReference type="PROSITE-ProRule" id="PRU00339"/>
    </source>
</evidence>
<dbReference type="STRING" id="36087.A0A077Z0U6"/>
<evidence type="ECO:0000313" key="23">
    <source>
        <dbReference type="Proteomes" id="UP000030665"/>
    </source>
</evidence>
<dbReference type="SUPFAM" id="SSF48452">
    <property type="entry name" value="TPR-like"/>
    <property type="match status" value="1"/>
</dbReference>
<dbReference type="EC" id="2.7.7.108" evidence="12"/>
<feature type="domain" description="Fido" evidence="21">
    <location>
        <begin position="189"/>
        <end position="318"/>
    </location>
</feature>
<evidence type="ECO:0000256" key="2">
    <source>
        <dbReference type="ARBA" id="ARBA00009742"/>
    </source>
</evidence>
<comment type="catalytic activity">
    <reaction evidence="14">
        <text>L-tyrosyl-[protein] + ATP = O-(5'-adenylyl)-L-tyrosyl-[protein] + diphosphate</text>
        <dbReference type="Rhea" id="RHEA:54288"/>
        <dbReference type="Rhea" id="RHEA-COMP:10136"/>
        <dbReference type="Rhea" id="RHEA-COMP:13846"/>
        <dbReference type="ChEBI" id="CHEBI:30616"/>
        <dbReference type="ChEBI" id="CHEBI:33019"/>
        <dbReference type="ChEBI" id="CHEBI:46858"/>
        <dbReference type="ChEBI" id="CHEBI:83624"/>
        <dbReference type="EC" id="2.7.7.108"/>
    </reaction>
</comment>
<dbReference type="PROSITE" id="PS50005">
    <property type="entry name" value="TPR"/>
    <property type="match status" value="1"/>
</dbReference>
<dbReference type="InterPro" id="IPR003812">
    <property type="entry name" value="Fido"/>
</dbReference>